<proteinExistence type="predicted"/>
<name>A0ABU6R333_9FABA</name>
<evidence type="ECO:0000313" key="1">
    <source>
        <dbReference type="EMBL" id="MED6118794.1"/>
    </source>
</evidence>
<dbReference type="EMBL" id="JASCZI010030220">
    <property type="protein sequence ID" value="MED6118794.1"/>
    <property type="molecule type" value="Genomic_DNA"/>
</dbReference>
<sequence>MSIMRPRPQRRLRHLGRTAAQSTQIFIWTIIYRCESLDVSFPMELEPSHLDLYSLSYDQISDRRSGLTALGELCALIFGCEFVMEPRRTGRSLQHESCRD</sequence>
<comment type="caution">
    <text evidence="1">The sequence shown here is derived from an EMBL/GenBank/DDBJ whole genome shotgun (WGS) entry which is preliminary data.</text>
</comment>
<organism evidence="1 2">
    <name type="scientific">Stylosanthes scabra</name>
    <dbReference type="NCBI Taxonomy" id="79078"/>
    <lineage>
        <taxon>Eukaryota</taxon>
        <taxon>Viridiplantae</taxon>
        <taxon>Streptophyta</taxon>
        <taxon>Embryophyta</taxon>
        <taxon>Tracheophyta</taxon>
        <taxon>Spermatophyta</taxon>
        <taxon>Magnoliopsida</taxon>
        <taxon>eudicotyledons</taxon>
        <taxon>Gunneridae</taxon>
        <taxon>Pentapetalae</taxon>
        <taxon>rosids</taxon>
        <taxon>fabids</taxon>
        <taxon>Fabales</taxon>
        <taxon>Fabaceae</taxon>
        <taxon>Papilionoideae</taxon>
        <taxon>50 kb inversion clade</taxon>
        <taxon>dalbergioids sensu lato</taxon>
        <taxon>Dalbergieae</taxon>
        <taxon>Pterocarpus clade</taxon>
        <taxon>Stylosanthes</taxon>
    </lineage>
</organism>
<dbReference type="Proteomes" id="UP001341840">
    <property type="component" value="Unassembled WGS sequence"/>
</dbReference>
<protein>
    <submittedName>
        <fullName evidence="1">Uncharacterized protein</fullName>
    </submittedName>
</protein>
<gene>
    <name evidence="1" type="ORF">PIB30_005930</name>
</gene>
<accession>A0ABU6R333</accession>
<reference evidence="1 2" key="1">
    <citation type="journal article" date="2023" name="Plants (Basel)">
        <title>Bridging the Gap: Combining Genomics and Transcriptomics Approaches to Understand Stylosanthes scabra, an Orphan Legume from the Brazilian Caatinga.</title>
        <authorList>
            <person name="Ferreira-Neto J.R.C."/>
            <person name="da Silva M.D."/>
            <person name="Binneck E."/>
            <person name="de Melo N.F."/>
            <person name="da Silva R.H."/>
            <person name="de Melo A.L.T.M."/>
            <person name="Pandolfi V."/>
            <person name="Bustamante F.O."/>
            <person name="Brasileiro-Vidal A.C."/>
            <person name="Benko-Iseppon A.M."/>
        </authorList>
    </citation>
    <scope>NUCLEOTIDE SEQUENCE [LARGE SCALE GENOMIC DNA]</scope>
    <source>
        <tissue evidence="1">Leaves</tissue>
    </source>
</reference>
<keyword evidence="2" id="KW-1185">Reference proteome</keyword>
<evidence type="ECO:0000313" key="2">
    <source>
        <dbReference type="Proteomes" id="UP001341840"/>
    </source>
</evidence>